<dbReference type="CDD" id="cd05233">
    <property type="entry name" value="SDR_c"/>
    <property type="match status" value="1"/>
</dbReference>
<reference evidence="2 3" key="1">
    <citation type="submission" date="2018-03" db="EMBL/GenBank/DDBJ databases">
        <title>Genomic Encyclopedia of Archaeal and Bacterial Type Strains, Phase II (KMG-II): from individual species to whole genera.</title>
        <authorList>
            <person name="Goeker M."/>
        </authorList>
    </citation>
    <scope>NUCLEOTIDE SEQUENCE [LARGE SCALE GENOMIC DNA]</scope>
    <source>
        <strain evidence="2 3">DSM 29328</strain>
    </source>
</reference>
<dbReference type="RefSeq" id="WP_211301016.1">
    <property type="nucleotide sequence ID" value="NZ_PVTD01000007.1"/>
</dbReference>
<dbReference type="AlphaFoldDB" id="A0A2T0RLX1"/>
<dbReference type="Gene3D" id="3.40.50.720">
    <property type="entry name" value="NAD(P)-binding Rossmann-like Domain"/>
    <property type="match status" value="1"/>
</dbReference>
<dbReference type="FunFam" id="3.40.50.720:FF:000084">
    <property type="entry name" value="Short-chain dehydrogenase reductase"/>
    <property type="match status" value="1"/>
</dbReference>
<comment type="caution">
    <text evidence="2">The sequence shown here is derived from an EMBL/GenBank/DDBJ whole genome shotgun (WGS) entry which is preliminary data.</text>
</comment>
<protein>
    <submittedName>
        <fullName evidence="2">3-oxoacyl-[acyl-carrier protein] reductase</fullName>
    </submittedName>
</protein>
<evidence type="ECO:0000313" key="3">
    <source>
        <dbReference type="Proteomes" id="UP000239480"/>
    </source>
</evidence>
<sequence>MTPQSHRGRRVLVTAGDTGIGRAVALAFAGQGADLVVHHFSNSKSAEAVADAARGLGVAVSVLEADLTQPGAAGSLARAVLSEGPVDIAVINAAIERRCDWNELSEASIANHVAANFTATIALAQALVPGMRAKGWGRIIATGSIMAARPRAETLAYAALKSAQLTAVAALAREVGRDGITVNVVSPGSIETDRSRAALADPEVQRTVIAKVPVGRIGTPEDCVPAYLMLAAEESGYITGVNIPVDGGWSAGDALAANMSPR</sequence>
<evidence type="ECO:0000256" key="1">
    <source>
        <dbReference type="ARBA" id="ARBA00006484"/>
    </source>
</evidence>
<dbReference type="PANTHER" id="PTHR42879">
    <property type="entry name" value="3-OXOACYL-(ACYL-CARRIER-PROTEIN) REDUCTASE"/>
    <property type="match status" value="1"/>
</dbReference>
<comment type="similarity">
    <text evidence="1">Belongs to the short-chain dehydrogenases/reductases (SDR) family.</text>
</comment>
<keyword evidence="3" id="KW-1185">Reference proteome</keyword>
<dbReference type="PRINTS" id="PR00081">
    <property type="entry name" value="GDHRDH"/>
</dbReference>
<dbReference type="InterPro" id="IPR002347">
    <property type="entry name" value="SDR_fam"/>
</dbReference>
<dbReference type="EMBL" id="PVTD01000007">
    <property type="protein sequence ID" value="PRY22189.1"/>
    <property type="molecule type" value="Genomic_DNA"/>
</dbReference>
<dbReference type="InterPro" id="IPR050259">
    <property type="entry name" value="SDR"/>
</dbReference>
<dbReference type="Proteomes" id="UP000239480">
    <property type="component" value="Unassembled WGS sequence"/>
</dbReference>
<dbReference type="Pfam" id="PF13561">
    <property type="entry name" value="adh_short_C2"/>
    <property type="match status" value="1"/>
</dbReference>
<gene>
    <name evidence="2" type="ORF">CLV78_107113</name>
</gene>
<dbReference type="SUPFAM" id="SSF51735">
    <property type="entry name" value="NAD(P)-binding Rossmann-fold domains"/>
    <property type="match status" value="1"/>
</dbReference>
<dbReference type="InterPro" id="IPR036291">
    <property type="entry name" value="NAD(P)-bd_dom_sf"/>
</dbReference>
<proteinExistence type="inferred from homology"/>
<accession>A0A2T0RLX1</accession>
<organism evidence="2 3">
    <name type="scientific">Aliiruegeria haliotis</name>
    <dbReference type="NCBI Taxonomy" id="1280846"/>
    <lineage>
        <taxon>Bacteria</taxon>
        <taxon>Pseudomonadati</taxon>
        <taxon>Pseudomonadota</taxon>
        <taxon>Alphaproteobacteria</taxon>
        <taxon>Rhodobacterales</taxon>
        <taxon>Roseobacteraceae</taxon>
        <taxon>Aliiruegeria</taxon>
    </lineage>
</organism>
<name>A0A2T0RLX1_9RHOB</name>
<evidence type="ECO:0000313" key="2">
    <source>
        <dbReference type="EMBL" id="PRY22189.1"/>
    </source>
</evidence>